<dbReference type="GeneID" id="41596039"/>
<dbReference type="KEGG" id="nev:NTE_00094"/>
<dbReference type="HOGENOM" id="CLU_1275364_0_0_2"/>
<evidence type="ECO:0000313" key="1">
    <source>
        <dbReference type="EMBL" id="AIF82178.1"/>
    </source>
</evidence>
<name>A0A075MLM4_9ARCH</name>
<dbReference type="RefSeq" id="WP_148699227.1">
    <property type="nucleotide sequence ID" value="NZ_CP007174.1"/>
</dbReference>
<dbReference type="EMBL" id="CP007174">
    <property type="protein sequence ID" value="AIF82178.1"/>
    <property type="molecule type" value="Genomic_DNA"/>
</dbReference>
<reference evidence="1 2" key="1">
    <citation type="journal article" date="2014" name="PLoS ONE">
        <title>Genome Sequence of Candidatus Nitrososphaera evergladensis from Group I.1b Enriched from Everglades Soil Reveals Novel Genomic Features of the Ammonia-Oxidizing Archaea.</title>
        <authorList>
            <person name="Zhalnina K.V."/>
            <person name="Dias R."/>
            <person name="Leonard M.T."/>
            <person name="Dorr de Quadros P."/>
            <person name="Camargo F.A."/>
            <person name="Drew J.C."/>
            <person name="Farmerie W.G."/>
            <person name="Daroub S.H."/>
            <person name="Triplett E.W."/>
        </authorList>
    </citation>
    <scope>NUCLEOTIDE SEQUENCE [LARGE SCALE GENOMIC DNA]</scope>
    <source>
        <strain evidence="1 2">SR1</strain>
    </source>
</reference>
<evidence type="ECO:0000313" key="2">
    <source>
        <dbReference type="Proteomes" id="UP000028194"/>
    </source>
</evidence>
<dbReference type="Proteomes" id="UP000028194">
    <property type="component" value="Chromosome"/>
</dbReference>
<keyword evidence="2" id="KW-1185">Reference proteome</keyword>
<dbReference type="AlphaFoldDB" id="A0A075MLM4"/>
<gene>
    <name evidence="1" type="ORF">NTE_00094</name>
</gene>
<proteinExistence type="predicted"/>
<dbReference type="STRING" id="1459636.NTE_00094"/>
<dbReference type="OrthoDB" id="380738at2157"/>
<accession>A0A075MLM4</accession>
<sequence>MKKQNIAQYNDTHRSVVAFLLLAVAATIIAAAAYPEYSLVNLQRLAAGEMMLPDSNNVVIVKFTSLSAYDSNHNYLGNIKDNMTFRFGEPVFLQANFTNSKSPSGNNNYLAIIEVRNSNTSETMVFSSVQTEKFAEAGNLAIGTYWKPDQKASYTILVFLLQKPEDLNKTPIQPPISSVRVQVA</sequence>
<protein>
    <submittedName>
        <fullName evidence="1">Uncharacterized protein</fullName>
    </submittedName>
</protein>
<organism evidence="1 2">
    <name type="scientific">Candidatus Nitrososphaera evergladensis SR1</name>
    <dbReference type="NCBI Taxonomy" id="1459636"/>
    <lineage>
        <taxon>Archaea</taxon>
        <taxon>Nitrososphaerota</taxon>
        <taxon>Nitrososphaeria</taxon>
        <taxon>Nitrososphaerales</taxon>
        <taxon>Nitrososphaeraceae</taxon>
        <taxon>Nitrososphaera</taxon>
    </lineage>
</organism>